<dbReference type="Proteomes" id="UP000593562">
    <property type="component" value="Unassembled WGS sequence"/>
</dbReference>
<dbReference type="SUPFAM" id="SSF46689">
    <property type="entry name" value="Homeodomain-like"/>
    <property type="match status" value="1"/>
</dbReference>
<dbReference type="Gene3D" id="1.10.10.60">
    <property type="entry name" value="Homeodomain-like"/>
    <property type="match status" value="1"/>
</dbReference>
<evidence type="ECO:0000259" key="9">
    <source>
        <dbReference type="Pfam" id="PF14379"/>
    </source>
</evidence>
<dbReference type="InterPro" id="IPR046955">
    <property type="entry name" value="PHR1-like"/>
</dbReference>
<keyword evidence="4" id="KW-0175">Coiled coil</keyword>
<name>A0A7J7DWI5_TRIWF</name>
<evidence type="ECO:0000256" key="4">
    <source>
        <dbReference type="ARBA" id="ARBA00023054"/>
    </source>
</evidence>
<dbReference type="Pfam" id="PF00249">
    <property type="entry name" value="Myb_DNA-binding"/>
    <property type="match status" value="1"/>
</dbReference>
<keyword evidence="11" id="KW-1185">Reference proteome</keyword>
<dbReference type="OrthoDB" id="551907at2759"/>
<keyword evidence="6" id="KW-0539">Nucleus</keyword>
<dbReference type="NCBIfam" id="TIGR01557">
    <property type="entry name" value="myb_SHAQKYF"/>
    <property type="match status" value="1"/>
</dbReference>
<feature type="domain" description="MYB-CC type transcription factor LHEQLE-containing" evidence="9">
    <location>
        <begin position="302"/>
        <end position="349"/>
    </location>
</feature>
<dbReference type="EMBL" id="JAAARO010000003">
    <property type="protein sequence ID" value="KAF5750677.1"/>
    <property type="molecule type" value="Genomic_DNA"/>
</dbReference>
<gene>
    <name evidence="10" type="ORF">HS088_TW03G01016</name>
</gene>
<dbReference type="InterPro" id="IPR025756">
    <property type="entry name" value="Myb_CC_LHEQLE"/>
</dbReference>
<comment type="subcellular location">
    <subcellularLocation>
        <location evidence="1">Nucleus</location>
    </subcellularLocation>
</comment>
<evidence type="ECO:0000259" key="8">
    <source>
        <dbReference type="Pfam" id="PF00249"/>
    </source>
</evidence>
<comment type="caution">
    <text evidence="10">The sequence shown here is derived from an EMBL/GenBank/DDBJ whole genome shotgun (WGS) entry which is preliminary data.</text>
</comment>
<keyword evidence="3" id="KW-0805">Transcription regulation</keyword>
<evidence type="ECO:0000313" key="11">
    <source>
        <dbReference type="Proteomes" id="UP000593562"/>
    </source>
</evidence>
<evidence type="ECO:0000256" key="1">
    <source>
        <dbReference type="ARBA" id="ARBA00004123"/>
    </source>
</evidence>
<keyword evidence="5" id="KW-0804">Transcription</keyword>
<evidence type="ECO:0000256" key="7">
    <source>
        <dbReference type="SAM" id="MobiDB-lite"/>
    </source>
</evidence>
<evidence type="ECO:0000256" key="3">
    <source>
        <dbReference type="ARBA" id="ARBA00023015"/>
    </source>
</evidence>
<reference evidence="10 11" key="1">
    <citation type="journal article" date="2020" name="Nat. Commun.">
        <title>Genome of Tripterygium wilfordii and identification of cytochrome P450 involved in triptolide biosynthesis.</title>
        <authorList>
            <person name="Tu L."/>
            <person name="Su P."/>
            <person name="Zhang Z."/>
            <person name="Gao L."/>
            <person name="Wang J."/>
            <person name="Hu T."/>
            <person name="Zhou J."/>
            <person name="Zhang Y."/>
            <person name="Zhao Y."/>
            <person name="Liu Y."/>
            <person name="Song Y."/>
            <person name="Tong Y."/>
            <person name="Lu Y."/>
            <person name="Yang J."/>
            <person name="Xu C."/>
            <person name="Jia M."/>
            <person name="Peters R.J."/>
            <person name="Huang L."/>
            <person name="Gao W."/>
        </authorList>
    </citation>
    <scope>NUCLEOTIDE SEQUENCE [LARGE SCALE GENOMIC DNA]</scope>
    <source>
        <strain evidence="11">cv. XIE 37</strain>
        <tissue evidence="10">Leaf</tissue>
    </source>
</reference>
<feature type="region of interest" description="Disordered" evidence="7">
    <location>
        <begin position="278"/>
        <end position="300"/>
    </location>
</feature>
<dbReference type="FunFam" id="1.10.10.60:FF:000002">
    <property type="entry name" value="Myb family transcription factor"/>
    <property type="match status" value="1"/>
</dbReference>
<dbReference type="GO" id="GO:0003677">
    <property type="term" value="F:DNA binding"/>
    <property type="evidence" value="ECO:0007669"/>
    <property type="project" value="InterPro"/>
</dbReference>
<dbReference type="InterPro" id="IPR006447">
    <property type="entry name" value="Myb_dom_plants"/>
</dbReference>
<comment type="similarity">
    <text evidence="2">Belongs to the MYB-CC family.</text>
</comment>
<evidence type="ECO:0000256" key="6">
    <source>
        <dbReference type="ARBA" id="ARBA00023242"/>
    </source>
</evidence>
<dbReference type="Pfam" id="PF14379">
    <property type="entry name" value="Myb_CC_LHEQLE"/>
    <property type="match status" value="1"/>
</dbReference>
<dbReference type="InParanoid" id="A0A7J7DWI5"/>
<dbReference type="GO" id="GO:0003700">
    <property type="term" value="F:DNA-binding transcription factor activity"/>
    <property type="evidence" value="ECO:0007669"/>
    <property type="project" value="InterPro"/>
</dbReference>
<dbReference type="InterPro" id="IPR009057">
    <property type="entry name" value="Homeodomain-like_sf"/>
</dbReference>
<feature type="compositionally biased region" description="Polar residues" evidence="7">
    <location>
        <begin position="381"/>
        <end position="393"/>
    </location>
</feature>
<dbReference type="PANTHER" id="PTHR31499:SF85">
    <property type="entry name" value="TRANSCRIPTION FACTOR MYB-RELATED FAMILY"/>
    <property type="match status" value="1"/>
</dbReference>
<sequence length="393" mass="43677">MNNNHKVHCQEQSQQKPGLEFSDLGLQQSFNMGISQQNRNLQPAKPSTAPTPILSGFQSPVSAFYATERFMGLPQHDFQARDSSLGSSQYMNTCAQTHLSSDSSGEVSFIESTEQTELRNTLQSFVKCHCYGHQNNNCRNIDPGNKFLQSPNGCLLDDDSSVVGKQLTVVQSQGFQDHGVHCSSSGYSFAQPSFSSQQEKKSPRFSSLGAPASSGACKTRIRWTQDLHQKFVESVNCLGGAEKATPKAILKLMDTDGLTIFHVKSHLQKYRIAKYMPDSAEGKSEKIRSTNDSPKLDEKSGLQIKEALQLQLDVQRKLHEQLEVQRNLQLRIEEQGRQLKLMMFEMQQKNKSLSSTQNSDIASPANLSFTTLQDDEVSVVKGSQNTSFPSKIS</sequence>
<dbReference type="GO" id="GO:0005634">
    <property type="term" value="C:nucleus"/>
    <property type="evidence" value="ECO:0007669"/>
    <property type="project" value="UniProtKB-SubCell"/>
</dbReference>
<accession>A0A7J7DWI5</accession>
<dbReference type="InterPro" id="IPR001005">
    <property type="entry name" value="SANT/Myb"/>
</dbReference>
<feature type="domain" description="Myb-like" evidence="8">
    <location>
        <begin position="222"/>
        <end position="271"/>
    </location>
</feature>
<feature type="region of interest" description="Disordered" evidence="7">
    <location>
        <begin position="373"/>
        <end position="393"/>
    </location>
</feature>
<evidence type="ECO:0000313" key="10">
    <source>
        <dbReference type="EMBL" id="KAF5750677.1"/>
    </source>
</evidence>
<dbReference type="PANTHER" id="PTHR31499">
    <property type="entry name" value="MYB FAMILY TRANSCRIPTION FACTOR PHL11"/>
    <property type="match status" value="1"/>
</dbReference>
<protein>
    <submittedName>
        <fullName evidence="10">Putative transcription factor</fullName>
    </submittedName>
</protein>
<evidence type="ECO:0000256" key="5">
    <source>
        <dbReference type="ARBA" id="ARBA00023163"/>
    </source>
</evidence>
<dbReference type="AlphaFoldDB" id="A0A7J7DWI5"/>
<evidence type="ECO:0000256" key="2">
    <source>
        <dbReference type="ARBA" id="ARBA00006783"/>
    </source>
</evidence>
<proteinExistence type="inferred from homology"/>
<feature type="compositionally biased region" description="Basic and acidic residues" evidence="7">
    <location>
        <begin position="280"/>
        <end position="300"/>
    </location>
</feature>
<organism evidence="10 11">
    <name type="scientific">Tripterygium wilfordii</name>
    <name type="common">Thunder God vine</name>
    <dbReference type="NCBI Taxonomy" id="458696"/>
    <lineage>
        <taxon>Eukaryota</taxon>
        <taxon>Viridiplantae</taxon>
        <taxon>Streptophyta</taxon>
        <taxon>Embryophyta</taxon>
        <taxon>Tracheophyta</taxon>
        <taxon>Spermatophyta</taxon>
        <taxon>Magnoliopsida</taxon>
        <taxon>eudicotyledons</taxon>
        <taxon>Gunneridae</taxon>
        <taxon>Pentapetalae</taxon>
        <taxon>rosids</taxon>
        <taxon>fabids</taxon>
        <taxon>Celastrales</taxon>
        <taxon>Celastraceae</taxon>
        <taxon>Tripterygium</taxon>
    </lineage>
</organism>